<dbReference type="AlphaFoldDB" id="A0A0F9JED3"/>
<reference evidence="1" key="1">
    <citation type="journal article" date="2015" name="Nature">
        <title>Complex archaea that bridge the gap between prokaryotes and eukaryotes.</title>
        <authorList>
            <person name="Spang A."/>
            <person name="Saw J.H."/>
            <person name="Jorgensen S.L."/>
            <person name="Zaremba-Niedzwiedzka K."/>
            <person name="Martijn J."/>
            <person name="Lind A.E."/>
            <person name="van Eijk R."/>
            <person name="Schleper C."/>
            <person name="Guy L."/>
            <person name="Ettema T.J."/>
        </authorList>
    </citation>
    <scope>NUCLEOTIDE SEQUENCE</scope>
</reference>
<comment type="caution">
    <text evidence="1">The sequence shown here is derived from an EMBL/GenBank/DDBJ whole genome shotgun (WGS) entry which is preliminary data.</text>
</comment>
<name>A0A0F9JED3_9ZZZZ</name>
<protein>
    <submittedName>
        <fullName evidence="1">Uncharacterized protein</fullName>
    </submittedName>
</protein>
<organism evidence="1">
    <name type="scientific">marine sediment metagenome</name>
    <dbReference type="NCBI Taxonomy" id="412755"/>
    <lineage>
        <taxon>unclassified sequences</taxon>
        <taxon>metagenomes</taxon>
        <taxon>ecological metagenomes</taxon>
    </lineage>
</organism>
<sequence length="68" mass="7751">MRTCVDCGVEYDASLFFVTMARFPCHSLKHCQNCTKKDPDIDEVIPYTEEDFKEMGIVRPSCQTPEGS</sequence>
<gene>
    <name evidence="1" type="ORF">LCGC14_1465810</name>
</gene>
<accession>A0A0F9JED3</accession>
<dbReference type="EMBL" id="LAZR01010256">
    <property type="protein sequence ID" value="KKM67963.1"/>
    <property type="molecule type" value="Genomic_DNA"/>
</dbReference>
<evidence type="ECO:0000313" key="1">
    <source>
        <dbReference type="EMBL" id="KKM67963.1"/>
    </source>
</evidence>
<proteinExistence type="predicted"/>